<sequence>MILCDSIYLLHHPIRAELDLAILADSPEEVITERGLKRSNGDTTRAAYVERLRRSYSVPYFAALRHQADLVYRT</sequence>
<gene>
    <name evidence="1" type="ORF">RS75_14950</name>
</gene>
<reference evidence="1 2" key="1">
    <citation type="submission" date="2015-03" db="EMBL/GenBank/DDBJ databases">
        <title>Draft Genome Sequences of Agrobacterium nepotum Strain 39/7T (= CFBP 7436T = LMG 26435T) and Agrobacterium sp. Strain KFB 330 (= CFBP 8308 = LMG 28674).</title>
        <authorList>
            <person name="Kuzmanovic N."/>
            <person name="Pulawska J."/>
            <person name="Obradovic A."/>
        </authorList>
    </citation>
    <scope>NUCLEOTIDE SEQUENCE [LARGE SCALE GENOMIC DNA]</scope>
    <source>
        <strain evidence="1 2">39/7</strain>
    </source>
</reference>
<name>A0ABR5CQ15_9HYPH</name>
<protein>
    <submittedName>
        <fullName evidence="1">Uncharacterized protein</fullName>
    </submittedName>
</protein>
<proteinExistence type="predicted"/>
<accession>A0ABR5CQ15</accession>
<evidence type="ECO:0000313" key="1">
    <source>
        <dbReference type="EMBL" id="KJF66928.1"/>
    </source>
</evidence>
<evidence type="ECO:0000313" key="2">
    <source>
        <dbReference type="Proteomes" id="UP000052068"/>
    </source>
</evidence>
<dbReference type="Proteomes" id="UP000052068">
    <property type="component" value="Unassembled WGS sequence"/>
</dbReference>
<keyword evidence="2" id="KW-1185">Reference proteome</keyword>
<organism evidence="1 2">
    <name type="scientific">Rhizobium nepotum 39/7</name>
    <dbReference type="NCBI Taxonomy" id="1368418"/>
    <lineage>
        <taxon>Bacteria</taxon>
        <taxon>Pseudomonadati</taxon>
        <taxon>Pseudomonadota</taxon>
        <taxon>Alphaproteobacteria</taxon>
        <taxon>Hyphomicrobiales</taxon>
        <taxon>Rhizobiaceae</taxon>
        <taxon>Rhizobium/Agrobacterium group</taxon>
        <taxon>Rhizobium</taxon>
    </lineage>
</organism>
<dbReference type="EMBL" id="JWJH01000013">
    <property type="protein sequence ID" value="KJF66928.1"/>
    <property type="molecule type" value="Genomic_DNA"/>
</dbReference>
<comment type="caution">
    <text evidence="1">The sequence shown here is derived from an EMBL/GenBank/DDBJ whole genome shotgun (WGS) entry which is preliminary data.</text>
</comment>